<dbReference type="EMBL" id="JAUSRG010000006">
    <property type="protein sequence ID" value="MDP9905550.1"/>
    <property type="molecule type" value="Genomic_DNA"/>
</dbReference>
<organism evidence="7 10">
    <name type="scientific">Arthrobacter bambusae</name>
    <dbReference type="NCBI Taxonomy" id="1338426"/>
    <lineage>
        <taxon>Bacteria</taxon>
        <taxon>Bacillati</taxon>
        <taxon>Actinomycetota</taxon>
        <taxon>Actinomycetes</taxon>
        <taxon>Micrococcales</taxon>
        <taxon>Micrococcaceae</taxon>
        <taxon>Arthrobacter</taxon>
    </lineage>
</organism>
<evidence type="ECO:0000256" key="5">
    <source>
        <dbReference type="ARBA" id="ARBA00024029"/>
    </source>
</evidence>
<comment type="caution">
    <text evidence="7">The sequence shown here is derived from an EMBL/GenBank/DDBJ whole genome shotgun (WGS) entry which is preliminary data.</text>
</comment>
<accession>A0AAW8DGU7</accession>
<dbReference type="PANTHER" id="PTHR35005">
    <property type="entry name" value="3-DEHYDRO-SCYLLO-INOSOSE HYDROLASE"/>
    <property type="match status" value="1"/>
</dbReference>
<dbReference type="RefSeq" id="WP_306961649.1">
    <property type="nucleotide sequence ID" value="NZ_JAUSRG010000006.1"/>
</dbReference>
<proteinExistence type="inferred from homology"/>
<dbReference type="AlphaFoldDB" id="A0AAW8DGU7"/>
<dbReference type="EMBL" id="JAUSTF010000001">
    <property type="protein sequence ID" value="MDQ0178710.1"/>
    <property type="molecule type" value="Genomic_DNA"/>
</dbReference>
<name>A0AAW8DGU7_9MICC</name>
<reference evidence="7 9" key="1">
    <citation type="submission" date="2023-07" db="EMBL/GenBank/DDBJ databases">
        <title>Sorghum-associated microbial communities from plants grown in Nebraska, USA.</title>
        <authorList>
            <person name="Schachtman D."/>
        </authorList>
    </citation>
    <scope>NUCLEOTIDE SEQUENCE</scope>
    <source>
        <strain evidence="7">DS1006</strain>
        <strain evidence="8 9">DS1016</strain>
    </source>
</reference>
<dbReference type="GO" id="GO:0046872">
    <property type="term" value="F:metal ion binding"/>
    <property type="evidence" value="ECO:0007669"/>
    <property type="project" value="UniProtKB-KW"/>
</dbReference>
<feature type="compositionally biased region" description="Low complexity" evidence="6">
    <location>
        <begin position="292"/>
        <end position="303"/>
    </location>
</feature>
<evidence type="ECO:0000313" key="8">
    <source>
        <dbReference type="EMBL" id="MDQ0178710.1"/>
    </source>
</evidence>
<sequence>MTPSPSRLVAERPGPDGPRLLGAMSWTEAAEAAKENPVVLLPIGAIEQHGPHLPLDEDALIADYVARQISSATGAVVAPTIPYGHSHNLRGYAGTISLPQGLLTDVVVSIGSELARHGFKRLVLVDGNGGNLGATAEAAYILRDRFGTPVGRLYPWGLGYSLMRDAYKNPDNVYGHGAEPEMSAMMELFPDEVRLDRLPTPALTKLGGWQPSSYTQALIPPNDLPGEIFWDFSEICPSGVTGDFSESSTDMGKIWVQRVIGFCVDYVREYDRNTSATKDPVTPTPYPPAARPAPTTITVGSRP</sequence>
<dbReference type="EC" id="3.5.2.10" evidence="7"/>
<feature type="region of interest" description="Disordered" evidence="6">
    <location>
        <begin position="275"/>
        <end position="303"/>
    </location>
</feature>
<evidence type="ECO:0000256" key="4">
    <source>
        <dbReference type="ARBA" id="ARBA00022833"/>
    </source>
</evidence>
<gene>
    <name evidence="7" type="ORF">J2S90_002521</name>
    <name evidence="8" type="ORF">J2S93_000117</name>
</gene>
<keyword evidence="9" id="KW-1185">Reference proteome</keyword>
<dbReference type="Proteomes" id="UP001242995">
    <property type="component" value="Unassembled WGS sequence"/>
</dbReference>
<dbReference type="PANTHER" id="PTHR35005:SF1">
    <property type="entry name" value="2-AMINO-5-FORMYLAMINO-6-RIBOSYLAMINOPYRIMIDIN-4(3H)-ONE 5'-MONOPHOSPHATE DEFORMYLASE"/>
    <property type="match status" value="1"/>
</dbReference>
<evidence type="ECO:0000256" key="1">
    <source>
        <dbReference type="ARBA" id="ARBA00001947"/>
    </source>
</evidence>
<dbReference type="Proteomes" id="UP001230951">
    <property type="component" value="Unassembled WGS sequence"/>
</dbReference>
<keyword evidence="3 7" id="KW-0378">Hydrolase</keyword>
<comment type="similarity">
    <text evidence="5">Belongs to the creatininase superfamily.</text>
</comment>
<dbReference type="Pfam" id="PF02633">
    <property type="entry name" value="Creatininase"/>
    <property type="match status" value="1"/>
</dbReference>
<keyword evidence="4" id="KW-0862">Zinc</keyword>
<dbReference type="SUPFAM" id="SSF102215">
    <property type="entry name" value="Creatininase"/>
    <property type="match status" value="1"/>
</dbReference>
<comment type="cofactor">
    <cofactor evidence="1">
        <name>Zn(2+)</name>
        <dbReference type="ChEBI" id="CHEBI:29105"/>
    </cofactor>
</comment>
<dbReference type="GO" id="GO:0016811">
    <property type="term" value="F:hydrolase activity, acting on carbon-nitrogen (but not peptide) bonds, in linear amides"/>
    <property type="evidence" value="ECO:0007669"/>
    <property type="project" value="TreeGrafter"/>
</dbReference>
<dbReference type="InterPro" id="IPR024087">
    <property type="entry name" value="Creatininase-like_sf"/>
</dbReference>
<dbReference type="Gene3D" id="3.40.50.10310">
    <property type="entry name" value="Creatininase"/>
    <property type="match status" value="1"/>
</dbReference>
<evidence type="ECO:0000256" key="6">
    <source>
        <dbReference type="SAM" id="MobiDB-lite"/>
    </source>
</evidence>
<evidence type="ECO:0000313" key="7">
    <source>
        <dbReference type="EMBL" id="MDP9905550.1"/>
    </source>
</evidence>
<evidence type="ECO:0000313" key="10">
    <source>
        <dbReference type="Proteomes" id="UP001242995"/>
    </source>
</evidence>
<protein>
    <submittedName>
        <fullName evidence="7">Creatinine amidohydrolase</fullName>
        <ecNumber evidence="7">3.5.2.10</ecNumber>
    </submittedName>
</protein>
<evidence type="ECO:0000313" key="9">
    <source>
        <dbReference type="Proteomes" id="UP001230951"/>
    </source>
</evidence>
<keyword evidence="2" id="KW-0479">Metal-binding</keyword>
<dbReference type="GO" id="GO:0009231">
    <property type="term" value="P:riboflavin biosynthetic process"/>
    <property type="evidence" value="ECO:0007669"/>
    <property type="project" value="TreeGrafter"/>
</dbReference>
<evidence type="ECO:0000256" key="2">
    <source>
        <dbReference type="ARBA" id="ARBA00022723"/>
    </source>
</evidence>
<dbReference type="GO" id="GO:0047789">
    <property type="term" value="F:creatininase activity"/>
    <property type="evidence" value="ECO:0007669"/>
    <property type="project" value="UniProtKB-EC"/>
</dbReference>
<dbReference type="InterPro" id="IPR003785">
    <property type="entry name" value="Creatininase/forma_Hydrolase"/>
</dbReference>
<evidence type="ECO:0000256" key="3">
    <source>
        <dbReference type="ARBA" id="ARBA00022801"/>
    </source>
</evidence>
<feature type="compositionally biased region" description="Pro residues" evidence="6">
    <location>
        <begin position="282"/>
        <end position="291"/>
    </location>
</feature>